<dbReference type="STRING" id="1834181.A5880_001860"/>
<comment type="caution">
    <text evidence="2">The sequence shown here is derived from an EMBL/GenBank/DDBJ whole genome shotgun (WGS) entry which is preliminary data.</text>
</comment>
<protein>
    <submittedName>
        <fullName evidence="2">Uncharacterized protein</fullName>
    </submittedName>
</protein>
<dbReference type="AlphaFoldDB" id="A0A242CG10"/>
<gene>
    <name evidence="2" type="ORF">A5880_001860</name>
    <name evidence="1" type="ORF">A5880_001953</name>
</gene>
<evidence type="ECO:0000313" key="3">
    <source>
        <dbReference type="Proteomes" id="UP000195139"/>
    </source>
</evidence>
<name>A0A242CG10_9ENTE</name>
<evidence type="ECO:0000313" key="1">
    <source>
        <dbReference type="EMBL" id="MEI5994395.1"/>
    </source>
</evidence>
<sequence>MEPQGNTFVLYKSFSAEVYEQVLTVAQENGCNHFEFCIRHDIDFLGDYSYRYSENTYKFMEELTPFLVSEIQTNHWVTDMIISREKEARLYRYRFNEQSLMKILEYSNSVSDWCGPKLPEDLVLFQDEKPWLGFIGHEEMSFWFLTESEAKEIGEIGIDLFDEG</sequence>
<accession>A0A242CG10</accession>
<dbReference type="Proteomes" id="UP000195139">
    <property type="component" value="Unassembled WGS sequence"/>
</dbReference>
<dbReference type="EMBL" id="NGLE01000002">
    <property type="protein sequence ID" value="OTO08860.1"/>
    <property type="molecule type" value="Genomic_DNA"/>
</dbReference>
<evidence type="ECO:0000313" key="2">
    <source>
        <dbReference type="EMBL" id="OTO08860.1"/>
    </source>
</evidence>
<dbReference type="EMBL" id="NGLE02000001">
    <property type="protein sequence ID" value="MEI5994395.1"/>
    <property type="molecule type" value="Genomic_DNA"/>
</dbReference>
<dbReference type="RefSeq" id="WP_086330767.1">
    <property type="nucleotide sequence ID" value="NZ_NGLE02000001.1"/>
</dbReference>
<reference evidence="1 3" key="2">
    <citation type="submission" date="2018-07" db="EMBL/GenBank/DDBJ databases">
        <title>The Genome Sequence of Enterococcus sp. DIV0659b.</title>
        <authorList>
            <consortium name="The Broad Institute Genomics Platform"/>
            <consortium name="The Broad Institute Genomic Center for Infectious Diseases"/>
            <person name="Earl A."/>
            <person name="Manson A."/>
            <person name="Schwartman J."/>
            <person name="Gilmore M."/>
            <person name="Abouelleil A."/>
            <person name="Cao P."/>
            <person name="Chapman S."/>
            <person name="Cusick C."/>
            <person name="Shea T."/>
            <person name="Young S."/>
            <person name="Neafsey D."/>
            <person name="Nusbaum C."/>
            <person name="Birren B."/>
        </authorList>
    </citation>
    <scope>NUCLEOTIDE SEQUENCE [LARGE SCALE GENOMIC DNA]</scope>
    <source>
        <strain evidence="1 3">4G2_DIV0659</strain>
    </source>
</reference>
<dbReference type="OrthoDB" id="2181379at2"/>
<proteinExistence type="predicted"/>
<keyword evidence="3" id="KW-1185">Reference proteome</keyword>
<organism evidence="2">
    <name type="scientific">Candidatus Enterococcus mansonii</name>
    <dbReference type="NCBI Taxonomy" id="1834181"/>
    <lineage>
        <taxon>Bacteria</taxon>
        <taxon>Bacillati</taxon>
        <taxon>Bacillota</taxon>
        <taxon>Bacilli</taxon>
        <taxon>Lactobacillales</taxon>
        <taxon>Enterococcaceae</taxon>
        <taxon>Enterococcus</taxon>
    </lineage>
</organism>
<reference evidence="2" key="1">
    <citation type="submission" date="2017-05" db="EMBL/GenBank/DDBJ databases">
        <title>The Genome Sequence of Enterococcus sp. 4G2_DIV0659.</title>
        <authorList>
            <consortium name="The Broad Institute Genomics Platform"/>
            <consortium name="The Broad Institute Genomic Center for Infectious Diseases"/>
            <person name="Earl A."/>
            <person name="Manson A."/>
            <person name="Schwartman J."/>
            <person name="Gilmore M."/>
            <person name="Abouelleil A."/>
            <person name="Cao P."/>
            <person name="Chapman S."/>
            <person name="Cusick C."/>
            <person name="Shea T."/>
            <person name="Young S."/>
            <person name="Neafsey D."/>
            <person name="Nusbaum C."/>
            <person name="Birren B."/>
        </authorList>
    </citation>
    <scope>NUCLEOTIDE SEQUENCE [LARGE SCALE GENOMIC DNA]</scope>
    <source>
        <strain evidence="2">4G2_DIV0659</strain>
    </source>
</reference>